<accession>A0ABW3D6C9</accession>
<evidence type="ECO:0000256" key="2">
    <source>
        <dbReference type="ARBA" id="ARBA00023015"/>
    </source>
</evidence>
<organism evidence="7 8">
    <name type="scientific">Paenibacillus residui</name>
    <dbReference type="NCBI Taxonomy" id="629724"/>
    <lineage>
        <taxon>Bacteria</taxon>
        <taxon>Bacillati</taxon>
        <taxon>Bacillota</taxon>
        <taxon>Bacilli</taxon>
        <taxon>Bacillales</taxon>
        <taxon>Paenibacillaceae</taxon>
        <taxon>Paenibacillus</taxon>
    </lineage>
</organism>
<name>A0ABW3D6C9_9BACL</name>
<dbReference type="InterPro" id="IPR011256">
    <property type="entry name" value="Reg_factor_effector_dom_sf"/>
</dbReference>
<dbReference type="Proteomes" id="UP001597120">
    <property type="component" value="Unassembled WGS sequence"/>
</dbReference>
<evidence type="ECO:0000256" key="1">
    <source>
        <dbReference type="ARBA" id="ARBA00022491"/>
    </source>
</evidence>
<keyword evidence="4" id="KW-0804">Transcription</keyword>
<dbReference type="InterPro" id="IPR000551">
    <property type="entry name" value="MerR-type_HTH_dom"/>
</dbReference>
<dbReference type="SMART" id="SM00422">
    <property type="entry name" value="HTH_MERR"/>
    <property type="match status" value="1"/>
</dbReference>
<evidence type="ECO:0000256" key="4">
    <source>
        <dbReference type="ARBA" id="ARBA00023163"/>
    </source>
</evidence>
<keyword evidence="3" id="KW-0238">DNA-binding</keyword>
<keyword evidence="2" id="KW-0805">Transcription regulation</keyword>
<protein>
    <submittedName>
        <fullName evidence="7">MerR family transcriptional regulator</fullName>
    </submittedName>
</protein>
<evidence type="ECO:0000313" key="8">
    <source>
        <dbReference type="Proteomes" id="UP001597120"/>
    </source>
</evidence>
<keyword evidence="5" id="KW-0175">Coiled coil</keyword>
<feature type="domain" description="HTH merR-type" evidence="6">
    <location>
        <begin position="1"/>
        <end position="71"/>
    </location>
</feature>
<reference evidence="8" key="1">
    <citation type="journal article" date="2019" name="Int. J. Syst. Evol. Microbiol.">
        <title>The Global Catalogue of Microorganisms (GCM) 10K type strain sequencing project: providing services to taxonomists for standard genome sequencing and annotation.</title>
        <authorList>
            <consortium name="The Broad Institute Genomics Platform"/>
            <consortium name="The Broad Institute Genome Sequencing Center for Infectious Disease"/>
            <person name="Wu L."/>
            <person name="Ma J."/>
        </authorList>
    </citation>
    <scope>NUCLEOTIDE SEQUENCE [LARGE SCALE GENOMIC DNA]</scope>
    <source>
        <strain evidence="8">CCUG 57263</strain>
    </source>
</reference>
<comment type="caution">
    <text evidence="7">The sequence shown here is derived from an EMBL/GenBank/DDBJ whole genome shotgun (WGS) entry which is preliminary data.</text>
</comment>
<feature type="coiled-coil region" evidence="5">
    <location>
        <begin position="78"/>
        <end position="112"/>
    </location>
</feature>
<dbReference type="SUPFAM" id="SSF46955">
    <property type="entry name" value="Putative DNA-binding domain"/>
    <property type="match status" value="1"/>
</dbReference>
<dbReference type="Gene3D" id="3.20.80.10">
    <property type="entry name" value="Regulatory factor, effector binding domain"/>
    <property type="match status" value="1"/>
</dbReference>
<keyword evidence="8" id="KW-1185">Reference proteome</keyword>
<dbReference type="PANTHER" id="PTHR30204">
    <property type="entry name" value="REDOX-CYCLING DRUG-SENSING TRANSCRIPTIONAL ACTIVATOR SOXR"/>
    <property type="match status" value="1"/>
</dbReference>
<evidence type="ECO:0000256" key="3">
    <source>
        <dbReference type="ARBA" id="ARBA00023125"/>
    </source>
</evidence>
<gene>
    <name evidence="7" type="ORF">ACFQ03_07565</name>
</gene>
<dbReference type="InterPro" id="IPR009061">
    <property type="entry name" value="DNA-bd_dom_put_sf"/>
</dbReference>
<dbReference type="SUPFAM" id="SSF55136">
    <property type="entry name" value="Probable bacterial effector-binding domain"/>
    <property type="match status" value="1"/>
</dbReference>
<dbReference type="CDD" id="cd01107">
    <property type="entry name" value="HTH_BmrR"/>
    <property type="match status" value="1"/>
</dbReference>
<evidence type="ECO:0000259" key="6">
    <source>
        <dbReference type="PROSITE" id="PS50937"/>
    </source>
</evidence>
<keyword evidence="1" id="KW-0678">Repressor</keyword>
<dbReference type="InterPro" id="IPR047057">
    <property type="entry name" value="MerR_fam"/>
</dbReference>
<evidence type="ECO:0000256" key="5">
    <source>
        <dbReference type="SAM" id="Coils"/>
    </source>
</evidence>
<dbReference type="Pfam" id="PF13411">
    <property type="entry name" value="MerR_1"/>
    <property type="match status" value="1"/>
</dbReference>
<dbReference type="PANTHER" id="PTHR30204:SF69">
    <property type="entry name" value="MERR-FAMILY TRANSCRIPTIONAL REGULATOR"/>
    <property type="match status" value="1"/>
</dbReference>
<dbReference type="RefSeq" id="WP_379287214.1">
    <property type="nucleotide sequence ID" value="NZ_JBHTIU010000027.1"/>
</dbReference>
<dbReference type="InterPro" id="IPR029442">
    <property type="entry name" value="GyrI-like"/>
</dbReference>
<dbReference type="Gene3D" id="1.10.1660.10">
    <property type="match status" value="1"/>
</dbReference>
<proteinExistence type="predicted"/>
<dbReference type="EMBL" id="JBHTIU010000027">
    <property type="protein sequence ID" value="MFD0869003.1"/>
    <property type="molecule type" value="Genomic_DNA"/>
</dbReference>
<dbReference type="Pfam" id="PF06445">
    <property type="entry name" value="GyrI-like"/>
    <property type="match status" value="1"/>
</dbReference>
<dbReference type="PROSITE" id="PS50937">
    <property type="entry name" value="HTH_MERR_2"/>
    <property type="match status" value="1"/>
</dbReference>
<sequence>MYSVGQFSRICGMSVKTLHHYDEVGLLKPAHIDPETGYRYYDYGQIRTALQIRRLKDCGLPLNMIAEWLNADNPVTSKTILTESIHEVERNIEELNQTKNNILSLLNELETNKPLMPVSSISDCFEEMRKDTWIYSIRETVPISGIDDLVRTLLERLYALKLEVEDDARLMTIFHDDEIDPACTELEVGLAVQPSFSGLPGTRSMEGGKHVGVEVEGPYSELPFGYAKLIDYIRSNGYTIVGRPFEMYITGLLPPLRNSRDFRCIKPNLQLSPLSFVTRLYIPVNSD</sequence>
<evidence type="ECO:0000313" key="7">
    <source>
        <dbReference type="EMBL" id="MFD0869003.1"/>
    </source>
</evidence>